<dbReference type="Proteomes" id="UP001549077">
    <property type="component" value="Unassembled WGS sequence"/>
</dbReference>
<accession>A0ABV2MIS2</accession>
<protein>
    <submittedName>
        <fullName evidence="1">Uncharacterized protein</fullName>
    </submittedName>
</protein>
<comment type="caution">
    <text evidence="1">The sequence shown here is derived from an EMBL/GenBank/DDBJ whole genome shotgun (WGS) entry which is preliminary data.</text>
</comment>
<reference evidence="1 2" key="1">
    <citation type="submission" date="2024-06" db="EMBL/GenBank/DDBJ databases">
        <title>Genomic Encyclopedia of Type Strains, Phase IV (KMG-IV): sequencing the most valuable type-strain genomes for metagenomic binning, comparative biology and taxonomic classification.</title>
        <authorList>
            <person name="Goeker M."/>
        </authorList>
    </citation>
    <scope>NUCLEOTIDE SEQUENCE [LARGE SCALE GENOMIC DNA]</scope>
    <source>
        <strain evidence="1 2">DSM 29288</strain>
    </source>
</reference>
<evidence type="ECO:0000313" key="1">
    <source>
        <dbReference type="EMBL" id="MET3755417.1"/>
    </source>
</evidence>
<keyword evidence="2" id="KW-1185">Reference proteome</keyword>
<evidence type="ECO:0000313" key="2">
    <source>
        <dbReference type="Proteomes" id="UP001549077"/>
    </source>
</evidence>
<proteinExistence type="predicted"/>
<gene>
    <name evidence="1" type="ORF">ABID08_002788</name>
</gene>
<name>A0ABV2MIS2_9HYPH</name>
<dbReference type="EMBL" id="JBEPMY010000006">
    <property type="protein sequence ID" value="MET3755417.1"/>
    <property type="molecule type" value="Genomic_DNA"/>
</dbReference>
<sequence>MERASAEDAFTSIWRITRSSLTGKPFQCGKASPFISWATSESSSLAFQAGMLL</sequence>
<organism evidence="1 2">
    <name type="scientific">Rhizobium binae</name>
    <dbReference type="NCBI Taxonomy" id="1138190"/>
    <lineage>
        <taxon>Bacteria</taxon>
        <taxon>Pseudomonadati</taxon>
        <taxon>Pseudomonadota</taxon>
        <taxon>Alphaproteobacteria</taxon>
        <taxon>Hyphomicrobiales</taxon>
        <taxon>Rhizobiaceae</taxon>
        <taxon>Rhizobium/Agrobacterium group</taxon>
        <taxon>Rhizobium</taxon>
    </lineage>
</organism>